<feature type="compositionally biased region" description="Low complexity" evidence="1">
    <location>
        <begin position="328"/>
        <end position="356"/>
    </location>
</feature>
<dbReference type="Proteomes" id="UP000299102">
    <property type="component" value="Unassembled WGS sequence"/>
</dbReference>
<gene>
    <name evidence="2" type="ORF">EVAR_11896_1</name>
</gene>
<feature type="region of interest" description="Disordered" evidence="1">
    <location>
        <begin position="286"/>
        <end position="356"/>
    </location>
</feature>
<evidence type="ECO:0000313" key="2">
    <source>
        <dbReference type="EMBL" id="GBP22380.1"/>
    </source>
</evidence>
<dbReference type="EMBL" id="BGZK01000139">
    <property type="protein sequence ID" value="GBP22380.1"/>
    <property type="molecule type" value="Genomic_DNA"/>
</dbReference>
<evidence type="ECO:0000313" key="3">
    <source>
        <dbReference type="Proteomes" id="UP000299102"/>
    </source>
</evidence>
<reference evidence="2 3" key="1">
    <citation type="journal article" date="2019" name="Commun. Biol.">
        <title>The bagworm genome reveals a unique fibroin gene that provides high tensile strength.</title>
        <authorList>
            <person name="Kono N."/>
            <person name="Nakamura H."/>
            <person name="Ohtoshi R."/>
            <person name="Tomita M."/>
            <person name="Numata K."/>
            <person name="Arakawa K."/>
        </authorList>
    </citation>
    <scope>NUCLEOTIDE SEQUENCE [LARGE SCALE GENOMIC DNA]</scope>
</reference>
<proteinExistence type="predicted"/>
<organism evidence="2 3">
    <name type="scientific">Eumeta variegata</name>
    <name type="common">Bagworm moth</name>
    <name type="synonym">Eumeta japonica</name>
    <dbReference type="NCBI Taxonomy" id="151549"/>
    <lineage>
        <taxon>Eukaryota</taxon>
        <taxon>Metazoa</taxon>
        <taxon>Ecdysozoa</taxon>
        <taxon>Arthropoda</taxon>
        <taxon>Hexapoda</taxon>
        <taxon>Insecta</taxon>
        <taxon>Pterygota</taxon>
        <taxon>Neoptera</taxon>
        <taxon>Endopterygota</taxon>
        <taxon>Lepidoptera</taxon>
        <taxon>Glossata</taxon>
        <taxon>Ditrysia</taxon>
        <taxon>Tineoidea</taxon>
        <taxon>Psychidae</taxon>
        <taxon>Oiketicinae</taxon>
        <taxon>Eumeta</taxon>
    </lineage>
</organism>
<accession>A0A4C1U8E7</accession>
<feature type="region of interest" description="Disordered" evidence="1">
    <location>
        <begin position="179"/>
        <end position="236"/>
    </location>
</feature>
<feature type="compositionally biased region" description="Pro residues" evidence="1">
    <location>
        <begin position="183"/>
        <end position="197"/>
    </location>
</feature>
<keyword evidence="3" id="KW-1185">Reference proteome</keyword>
<protein>
    <submittedName>
        <fullName evidence="2">Uncharacterized protein</fullName>
    </submittedName>
</protein>
<evidence type="ECO:0000256" key="1">
    <source>
        <dbReference type="SAM" id="MobiDB-lite"/>
    </source>
</evidence>
<name>A0A4C1U8E7_EUMVA</name>
<dbReference type="AlphaFoldDB" id="A0A4C1U8E7"/>
<sequence>MGEWTDGRGSGVMEGSGPPALSLTERYITTEAVTSRLYSVIFCMGHLRLFYYIVIRPRGPTQAVLRACVLPITRAVRGASRRAHTGLLFCGSAPRPSGRPERTGTAVPGAYWTLKCPSRRAPTTLQTAGRLPGYQEEEDSCSLTRAASGAAAESPVRAASTWSAFIGFRRAAVVCVRRSSSAPPRPRQPPSQPVPPPDAERMRGNARARGWPGVGIGLTPKTGLNEEARPVRSTPTRVTNACRLDPIGVHQRPTTGGRLRVQLELRLPPTRRTPPFVGRLRMRDMRAPAGGATPGHEATISPPSRTCTLNEGVEEPRARDVAERKQLTPGSGPRRTPRRGAAGSDASSSGPSSLPRVRVRISSQTPPAQVVEVAPNTHGGERRPSSVRVCCRTRAPCAALRAAPRTGLLFCDYPQFIETPDLHHCTKAAPLHQSKKYIIASKPMSPHFNLLKCRWLGTAATSDVQNALTTLTRARRRRRGQRLADTCCFGCCCWIAGACCLDAVGVHRHPTGGGRLRAWIELSPAPSSTYASQSGAPAAAERMRDYARARGWPGVGTGLTS</sequence>
<comment type="caution">
    <text evidence="2">The sequence shown here is derived from an EMBL/GenBank/DDBJ whole genome shotgun (WGS) entry which is preliminary data.</text>
</comment>
<feature type="compositionally biased region" description="Basic and acidic residues" evidence="1">
    <location>
        <begin position="314"/>
        <end position="326"/>
    </location>
</feature>